<accession>A0A4S8MPD0</accession>
<evidence type="ECO:0000313" key="3">
    <source>
        <dbReference type="Proteomes" id="UP000297245"/>
    </source>
</evidence>
<dbReference type="EMBL" id="ML179380">
    <property type="protein sequence ID" value="THU89151.1"/>
    <property type="molecule type" value="Genomic_DNA"/>
</dbReference>
<dbReference type="EMBL" id="ML179056">
    <property type="protein sequence ID" value="THV04419.1"/>
    <property type="molecule type" value="Genomic_DNA"/>
</dbReference>
<gene>
    <name evidence="2" type="ORF">K435DRAFT_850883</name>
    <name evidence="1" type="ORF">K435DRAFT_865606</name>
</gene>
<proteinExistence type="predicted"/>
<protein>
    <submittedName>
        <fullName evidence="2">Uncharacterized protein</fullName>
    </submittedName>
</protein>
<dbReference type="Proteomes" id="UP000297245">
    <property type="component" value="Unassembled WGS sequence"/>
</dbReference>
<name>A0A4S8MPD0_DENBC</name>
<sequence>MLDTPLLVVATSCDRMGHKSTPLDDAAKTNFDRYHTVTTPLPFAYQPRMLPSQVMNQPATQQISTVCGFGLQHNDQHVSRIVKTGGMRIKENLLHHIFD</sequence>
<reference evidence="2 3" key="1">
    <citation type="journal article" date="2019" name="Nat. Ecol. Evol.">
        <title>Megaphylogeny resolves global patterns of mushroom evolution.</title>
        <authorList>
            <person name="Varga T."/>
            <person name="Krizsan K."/>
            <person name="Foldi C."/>
            <person name="Dima B."/>
            <person name="Sanchez-Garcia M."/>
            <person name="Sanchez-Ramirez S."/>
            <person name="Szollosi G.J."/>
            <person name="Szarkandi J.G."/>
            <person name="Papp V."/>
            <person name="Albert L."/>
            <person name="Andreopoulos W."/>
            <person name="Angelini C."/>
            <person name="Antonin V."/>
            <person name="Barry K.W."/>
            <person name="Bougher N.L."/>
            <person name="Buchanan P."/>
            <person name="Buyck B."/>
            <person name="Bense V."/>
            <person name="Catcheside P."/>
            <person name="Chovatia M."/>
            <person name="Cooper J."/>
            <person name="Damon W."/>
            <person name="Desjardin D."/>
            <person name="Finy P."/>
            <person name="Geml J."/>
            <person name="Haridas S."/>
            <person name="Hughes K."/>
            <person name="Justo A."/>
            <person name="Karasinski D."/>
            <person name="Kautmanova I."/>
            <person name="Kiss B."/>
            <person name="Kocsube S."/>
            <person name="Kotiranta H."/>
            <person name="LaButti K.M."/>
            <person name="Lechner B.E."/>
            <person name="Liimatainen K."/>
            <person name="Lipzen A."/>
            <person name="Lukacs Z."/>
            <person name="Mihaltcheva S."/>
            <person name="Morgado L.N."/>
            <person name="Niskanen T."/>
            <person name="Noordeloos M.E."/>
            <person name="Ohm R.A."/>
            <person name="Ortiz-Santana B."/>
            <person name="Ovrebo C."/>
            <person name="Racz N."/>
            <person name="Riley R."/>
            <person name="Savchenko A."/>
            <person name="Shiryaev A."/>
            <person name="Soop K."/>
            <person name="Spirin V."/>
            <person name="Szebenyi C."/>
            <person name="Tomsovsky M."/>
            <person name="Tulloss R.E."/>
            <person name="Uehling J."/>
            <person name="Grigoriev I.V."/>
            <person name="Vagvolgyi C."/>
            <person name="Papp T."/>
            <person name="Martin F.M."/>
            <person name="Miettinen O."/>
            <person name="Hibbett D.S."/>
            <person name="Nagy L.G."/>
        </authorList>
    </citation>
    <scope>NUCLEOTIDE SEQUENCE [LARGE SCALE GENOMIC DNA]</scope>
    <source>
        <strain evidence="2 3">CBS 962.96</strain>
    </source>
</reference>
<organism evidence="2 3">
    <name type="scientific">Dendrothele bispora (strain CBS 962.96)</name>
    <dbReference type="NCBI Taxonomy" id="1314807"/>
    <lineage>
        <taxon>Eukaryota</taxon>
        <taxon>Fungi</taxon>
        <taxon>Dikarya</taxon>
        <taxon>Basidiomycota</taxon>
        <taxon>Agaricomycotina</taxon>
        <taxon>Agaricomycetes</taxon>
        <taxon>Agaricomycetidae</taxon>
        <taxon>Agaricales</taxon>
        <taxon>Agaricales incertae sedis</taxon>
        <taxon>Dendrothele</taxon>
    </lineage>
</organism>
<dbReference type="AlphaFoldDB" id="A0A4S8MPD0"/>
<evidence type="ECO:0000313" key="1">
    <source>
        <dbReference type="EMBL" id="THU89151.1"/>
    </source>
</evidence>
<keyword evidence="3" id="KW-1185">Reference proteome</keyword>
<evidence type="ECO:0000313" key="2">
    <source>
        <dbReference type="EMBL" id="THV04419.1"/>
    </source>
</evidence>